<dbReference type="Gene3D" id="1.25.40.10">
    <property type="entry name" value="Tetratricopeptide repeat domain"/>
    <property type="match status" value="2"/>
</dbReference>
<dbReference type="PROSITE" id="PS50005">
    <property type="entry name" value="TPR"/>
    <property type="match status" value="1"/>
</dbReference>
<keyword evidence="2" id="KW-1133">Transmembrane helix</keyword>
<protein>
    <submittedName>
        <fullName evidence="3">Tetratricopeptide repeat protein</fullName>
    </submittedName>
</protein>
<keyword evidence="4" id="KW-1185">Reference proteome</keyword>
<evidence type="ECO:0000313" key="4">
    <source>
        <dbReference type="Proteomes" id="UP000073601"/>
    </source>
</evidence>
<dbReference type="AlphaFoldDB" id="A0A128FC87"/>
<sequence length="418" mass="47898">MFACLQKIDVFKGEECLICVIFEISNRYWLRDMKLFGVGILLFLVGLPAYGSDPDFARHLNRIETLLSNDDVDTAAGLAKALVADNEEQKALHQRLLGYIYLHEGDYDRAYVAYTNALEYRKLPESLRKDVRGALVSLSMKRGRPEMAIQHGKAYLEKFPPFQPIENLYTRALFSEQRYGDALTQANAIIARYADVPEFIWQIKLLSEEQLQQHRALINTTRVIQDKFGHDVRWQRKRAASYAALGEARAALKTLQDEAKAGAELTEADYLNMSQYASMFGDIDQAKRLLNQGINSEAVTVNREVLKRKLQYHMQAMEWMDAWEVVSVLNKEPELSLVKVQVRIASQLKRWQEAANLAQQAIDMGGSRDDFLWEILGYSAMKTNQFERARSAYERLKVLDPNGDADVWLKTLELMGKE</sequence>
<evidence type="ECO:0000313" key="3">
    <source>
        <dbReference type="EMBL" id="CZF83944.1"/>
    </source>
</evidence>
<dbReference type="Pfam" id="PF13432">
    <property type="entry name" value="TPR_16"/>
    <property type="match status" value="2"/>
</dbReference>
<dbReference type="EMBL" id="FIZY01000026">
    <property type="protein sequence ID" value="CZF83944.1"/>
    <property type="molecule type" value="Genomic_DNA"/>
</dbReference>
<dbReference type="InterPro" id="IPR019734">
    <property type="entry name" value="TPR_rpt"/>
</dbReference>
<name>A0A128FC87_9GAMM</name>
<keyword evidence="2" id="KW-0472">Membrane</keyword>
<reference evidence="4" key="1">
    <citation type="submission" date="2016-02" db="EMBL/GenBank/DDBJ databases">
        <authorList>
            <person name="Rodrigo-Torres Lidia"/>
            <person name="Arahal R.David."/>
        </authorList>
    </citation>
    <scope>NUCLEOTIDE SEQUENCE [LARGE SCALE GENOMIC DNA]</scope>
    <source>
        <strain evidence="4">CECT 8713</strain>
    </source>
</reference>
<proteinExistence type="predicted"/>
<feature type="transmembrane region" description="Helical" evidence="2">
    <location>
        <begin position="35"/>
        <end position="51"/>
    </location>
</feature>
<feature type="repeat" description="TPR" evidence="1">
    <location>
        <begin position="370"/>
        <end position="403"/>
    </location>
</feature>
<keyword evidence="2" id="KW-0812">Transmembrane</keyword>
<keyword evidence="1" id="KW-0802">TPR repeat</keyword>
<dbReference type="Proteomes" id="UP000073601">
    <property type="component" value="Unassembled WGS sequence"/>
</dbReference>
<dbReference type="InterPro" id="IPR011990">
    <property type="entry name" value="TPR-like_helical_dom_sf"/>
</dbReference>
<evidence type="ECO:0000256" key="1">
    <source>
        <dbReference type="PROSITE-ProRule" id="PRU00339"/>
    </source>
</evidence>
<evidence type="ECO:0000256" key="2">
    <source>
        <dbReference type="SAM" id="Phobius"/>
    </source>
</evidence>
<dbReference type="SUPFAM" id="SSF48452">
    <property type="entry name" value="TPR-like"/>
    <property type="match status" value="2"/>
</dbReference>
<gene>
    <name evidence="3" type="ORF">GMA8713_02888</name>
</gene>
<organism evidence="3 4">
    <name type="scientific">Grimontia marina</name>
    <dbReference type="NCBI Taxonomy" id="646534"/>
    <lineage>
        <taxon>Bacteria</taxon>
        <taxon>Pseudomonadati</taxon>
        <taxon>Pseudomonadota</taxon>
        <taxon>Gammaproteobacteria</taxon>
        <taxon>Vibrionales</taxon>
        <taxon>Vibrionaceae</taxon>
        <taxon>Grimontia</taxon>
    </lineage>
</organism>
<accession>A0A128FC87</accession>